<evidence type="ECO:0000313" key="2">
    <source>
        <dbReference type="Proteomes" id="UP000276260"/>
    </source>
</evidence>
<evidence type="ECO:0008006" key="3">
    <source>
        <dbReference type="Google" id="ProtNLM"/>
    </source>
</evidence>
<gene>
    <name evidence="1" type="ORF">EIK76_14640</name>
</gene>
<protein>
    <recommendedName>
        <fullName evidence="3">Lipocalin-like domain-containing protein</fullName>
    </recommendedName>
</protein>
<dbReference type="EMBL" id="RRCF01000004">
    <property type="protein sequence ID" value="RRJ19674.1"/>
    <property type="molecule type" value="Genomic_DNA"/>
</dbReference>
<accession>A0A3P3QEV7</accession>
<dbReference type="AlphaFoldDB" id="A0A3P3QEV7"/>
<comment type="caution">
    <text evidence="1">The sequence shown here is derived from an EMBL/GenBank/DDBJ whole genome shotgun (WGS) entry which is preliminary data.</text>
</comment>
<reference evidence="1 2" key="1">
    <citation type="submission" date="2018-11" db="EMBL/GenBank/DDBJ databases">
        <title>Draft genome analysis of Rheinheimera mesophila isolated from an industrial waste site.</title>
        <authorList>
            <person name="Yu Q."/>
            <person name="Qi Y."/>
            <person name="Zhang H."/>
            <person name="Lu Y."/>
            <person name="Pu J."/>
        </authorList>
    </citation>
    <scope>NUCLEOTIDE SEQUENCE [LARGE SCALE GENOMIC DNA]</scope>
    <source>
        <strain evidence="1 2">IITR13</strain>
    </source>
</reference>
<name>A0A3P3QEV7_9GAMM</name>
<proteinExistence type="predicted"/>
<dbReference type="RefSeq" id="WP_046520652.1">
    <property type="nucleotide sequence ID" value="NZ_LAVS01000086.1"/>
</dbReference>
<organism evidence="1 2">
    <name type="scientific">Rheinheimera mesophila</name>
    <dbReference type="NCBI Taxonomy" id="1547515"/>
    <lineage>
        <taxon>Bacteria</taxon>
        <taxon>Pseudomonadati</taxon>
        <taxon>Pseudomonadota</taxon>
        <taxon>Gammaproteobacteria</taxon>
        <taxon>Chromatiales</taxon>
        <taxon>Chromatiaceae</taxon>
        <taxon>Rheinheimera</taxon>
    </lineage>
</organism>
<dbReference type="Proteomes" id="UP000276260">
    <property type="component" value="Unassembled WGS sequence"/>
</dbReference>
<dbReference type="OrthoDB" id="8588312at2"/>
<evidence type="ECO:0000313" key="1">
    <source>
        <dbReference type="EMBL" id="RRJ19674.1"/>
    </source>
</evidence>
<sequence length="137" mass="15063">MKNLALLLLVACWFIATPLWASESFLLQGSWALKSAVYTKADGTVIKGSGADLKSVKVLSKGHFSFVTVHKDGSFSSALTGTYQLKGDSYQETPLTGSVAAMLNKTYDFKAKVEDNLWHHSGMEDGMQIEEVWVRLD</sequence>
<dbReference type="Gene3D" id="2.40.128.490">
    <property type="entry name" value="Uncharacterised protein PF14869, DUF4488"/>
    <property type="match status" value="1"/>
</dbReference>
<keyword evidence="2" id="KW-1185">Reference proteome</keyword>